<comment type="similarity">
    <text evidence="2 11">Belongs to the G-protein coupled receptor 1 family.</text>
</comment>
<keyword evidence="16" id="KW-1185">Reference proteome</keyword>
<comment type="subcellular location">
    <subcellularLocation>
        <location evidence="1">Membrane</location>
        <topology evidence="1">Multi-pass membrane protein</topology>
    </subcellularLocation>
</comment>
<evidence type="ECO:0000259" key="14">
    <source>
        <dbReference type="PROSITE" id="PS50262"/>
    </source>
</evidence>
<dbReference type="InterPro" id="IPR000276">
    <property type="entry name" value="GPCR_Rhodpsn"/>
</dbReference>
<dbReference type="Proteomes" id="UP001153636">
    <property type="component" value="Chromosome 15"/>
</dbReference>
<feature type="domain" description="G-protein coupled receptors family 1 profile" evidence="14">
    <location>
        <begin position="99"/>
        <end position="156"/>
    </location>
</feature>
<dbReference type="AlphaFoldDB" id="A0A9P0GBI4"/>
<dbReference type="Pfam" id="PF00001">
    <property type="entry name" value="7tm_1"/>
    <property type="match status" value="1"/>
</dbReference>
<evidence type="ECO:0000256" key="8">
    <source>
        <dbReference type="ARBA" id="ARBA00023180"/>
    </source>
</evidence>
<dbReference type="SUPFAM" id="SSF81321">
    <property type="entry name" value="Family A G protein-coupled receptor-like"/>
    <property type="match status" value="1"/>
</dbReference>
<feature type="transmembrane region" description="Helical" evidence="13">
    <location>
        <begin position="98"/>
        <end position="116"/>
    </location>
</feature>
<protein>
    <recommendedName>
        <fullName evidence="14">G-protein coupled receptors family 1 profile domain-containing protein</fullName>
    </recommendedName>
</protein>
<evidence type="ECO:0000256" key="6">
    <source>
        <dbReference type="ARBA" id="ARBA00023136"/>
    </source>
</evidence>
<keyword evidence="10" id="KW-0844">Vision</keyword>
<dbReference type="GO" id="GO:0007601">
    <property type="term" value="P:visual perception"/>
    <property type="evidence" value="ECO:0007669"/>
    <property type="project" value="UniProtKB-KW"/>
</dbReference>
<accession>A0A9P0GBI4</accession>
<keyword evidence="4 13" id="KW-1133">Transmembrane helix</keyword>
<dbReference type="OrthoDB" id="2101615at2759"/>
<feature type="region of interest" description="Disordered" evidence="12">
    <location>
        <begin position="232"/>
        <end position="257"/>
    </location>
</feature>
<evidence type="ECO:0000256" key="4">
    <source>
        <dbReference type="ARBA" id="ARBA00022989"/>
    </source>
</evidence>
<name>A0A9P0GBI4_9CUCU</name>
<proteinExistence type="inferred from homology"/>
<feature type="region of interest" description="Disordered" evidence="12">
    <location>
        <begin position="296"/>
        <end position="329"/>
    </location>
</feature>
<evidence type="ECO:0000256" key="2">
    <source>
        <dbReference type="ARBA" id="ARBA00010663"/>
    </source>
</evidence>
<feature type="transmembrane region" description="Helical" evidence="13">
    <location>
        <begin position="136"/>
        <end position="156"/>
    </location>
</feature>
<organism evidence="15 16">
    <name type="scientific">Psylliodes chrysocephalus</name>
    <dbReference type="NCBI Taxonomy" id="3402493"/>
    <lineage>
        <taxon>Eukaryota</taxon>
        <taxon>Metazoa</taxon>
        <taxon>Ecdysozoa</taxon>
        <taxon>Arthropoda</taxon>
        <taxon>Hexapoda</taxon>
        <taxon>Insecta</taxon>
        <taxon>Pterygota</taxon>
        <taxon>Neoptera</taxon>
        <taxon>Endopterygota</taxon>
        <taxon>Coleoptera</taxon>
        <taxon>Polyphaga</taxon>
        <taxon>Cucujiformia</taxon>
        <taxon>Chrysomeloidea</taxon>
        <taxon>Chrysomelidae</taxon>
        <taxon>Galerucinae</taxon>
        <taxon>Alticini</taxon>
        <taxon>Psylliodes</taxon>
    </lineage>
</organism>
<feature type="compositionally biased region" description="Polar residues" evidence="12">
    <location>
        <begin position="296"/>
        <end position="308"/>
    </location>
</feature>
<dbReference type="EMBL" id="OV651827">
    <property type="protein sequence ID" value="CAH1103865.1"/>
    <property type="molecule type" value="Genomic_DNA"/>
</dbReference>
<keyword evidence="5 11" id="KW-0297">G-protein coupled receptor</keyword>
<keyword evidence="3 11" id="KW-0812">Transmembrane</keyword>
<evidence type="ECO:0000256" key="12">
    <source>
        <dbReference type="SAM" id="MobiDB-lite"/>
    </source>
</evidence>
<evidence type="ECO:0000256" key="5">
    <source>
        <dbReference type="ARBA" id="ARBA00023040"/>
    </source>
</evidence>
<reference evidence="15" key="1">
    <citation type="submission" date="2022-01" db="EMBL/GenBank/DDBJ databases">
        <authorList>
            <person name="King R."/>
        </authorList>
    </citation>
    <scope>NUCLEOTIDE SEQUENCE</scope>
</reference>
<evidence type="ECO:0000256" key="7">
    <source>
        <dbReference type="ARBA" id="ARBA00023170"/>
    </source>
</evidence>
<dbReference type="PRINTS" id="PR00237">
    <property type="entry name" value="GPCRRHODOPSN"/>
</dbReference>
<sequence length="416" mass="46525">MTEGNRCIEQRTVAERGKKRKEIVFCENRDRMTEVLDVIDNVTNTTRKTLNYGGEEEMLMTVGGYVGAAVVLFLIGFFGFFLNLGVIILMWKDKQLKLVYSVTGISSITTLTVLAFERYLIVSRPFRNHGLSRKEAMLFVIGIWLYSLALTVPPLIGWGKFVAEAANISSSLPEYSHIRSLRRQVYVSPHNFSLPDSFTLDFDDTTYRIFLSQDGMVCYNCKKPGHIVSQFPESTNASPSTQTNTIPQTTTPTVPSVSSMPIVSANIKIPFHTITPQTNILPLSIQSTTVSANIQQSATAENSTQEAITQPLPKEQSPPLKDSGHSKRSINEILLPDTDVIDKENSIFTLPKIKPKSKKQSPTLHLQQLPRVIPIYIDWSQPKTLSLTTPFILNYDQLQLLLTNVTSSSDPIKNIL</sequence>
<dbReference type="InterPro" id="IPR017452">
    <property type="entry name" value="GPCR_Rhodpsn_7TM"/>
</dbReference>
<keyword evidence="6 13" id="KW-0472">Membrane</keyword>
<evidence type="ECO:0000256" key="1">
    <source>
        <dbReference type="ARBA" id="ARBA00004141"/>
    </source>
</evidence>
<dbReference type="PROSITE" id="PS00237">
    <property type="entry name" value="G_PROTEIN_RECEP_F1_1"/>
    <property type="match status" value="1"/>
</dbReference>
<evidence type="ECO:0000256" key="13">
    <source>
        <dbReference type="SAM" id="Phobius"/>
    </source>
</evidence>
<evidence type="ECO:0000256" key="11">
    <source>
        <dbReference type="RuleBase" id="RU000688"/>
    </source>
</evidence>
<evidence type="ECO:0000313" key="15">
    <source>
        <dbReference type="EMBL" id="CAH1103865.1"/>
    </source>
</evidence>
<keyword evidence="9 11" id="KW-0807">Transducer</keyword>
<dbReference type="PANTHER" id="PTHR24240">
    <property type="entry name" value="OPSIN"/>
    <property type="match status" value="1"/>
</dbReference>
<evidence type="ECO:0000256" key="3">
    <source>
        <dbReference type="ARBA" id="ARBA00022692"/>
    </source>
</evidence>
<evidence type="ECO:0000313" key="16">
    <source>
        <dbReference type="Proteomes" id="UP001153636"/>
    </source>
</evidence>
<keyword evidence="7 11" id="KW-0675">Receptor</keyword>
<keyword evidence="8" id="KW-0325">Glycoprotein</keyword>
<dbReference type="GO" id="GO:0004930">
    <property type="term" value="F:G protein-coupled receptor activity"/>
    <property type="evidence" value="ECO:0007669"/>
    <property type="project" value="UniProtKB-KW"/>
</dbReference>
<keyword evidence="10" id="KW-0716">Sensory transduction</keyword>
<feature type="compositionally biased region" description="Low complexity" evidence="12">
    <location>
        <begin position="238"/>
        <end position="257"/>
    </location>
</feature>
<evidence type="ECO:0000256" key="10">
    <source>
        <dbReference type="ARBA" id="ARBA00023305"/>
    </source>
</evidence>
<dbReference type="Gene3D" id="1.20.1070.10">
    <property type="entry name" value="Rhodopsin 7-helix transmembrane proteins"/>
    <property type="match status" value="1"/>
</dbReference>
<evidence type="ECO:0000256" key="9">
    <source>
        <dbReference type="ARBA" id="ARBA00023224"/>
    </source>
</evidence>
<feature type="transmembrane region" description="Helical" evidence="13">
    <location>
        <begin position="65"/>
        <end position="91"/>
    </location>
</feature>
<gene>
    <name evidence="15" type="ORF">PSYICH_LOCUS4902</name>
</gene>
<dbReference type="GO" id="GO:0016020">
    <property type="term" value="C:membrane"/>
    <property type="evidence" value="ECO:0007669"/>
    <property type="project" value="UniProtKB-SubCell"/>
</dbReference>
<dbReference type="InterPro" id="IPR050125">
    <property type="entry name" value="GPCR_opsins"/>
</dbReference>
<dbReference type="PROSITE" id="PS50262">
    <property type="entry name" value="G_PROTEIN_RECEP_F1_2"/>
    <property type="match status" value="1"/>
</dbReference>